<sequence>MQSGVTYIPQPTHLRRLLRHARRTNGSILHYPRQNKKASTYLQMKILALVLKLYFSSLYRMLPLVLKSLQPSTTVNE</sequence>
<name>A0A0B7B8S3_9EUPU</name>
<dbReference type="AlphaFoldDB" id="A0A0B7B8S3"/>
<accession>A0A0B7B8S3</accession>
<feature type="non-terminal residue" evidence="1">
    <location>
        <position position="77"/>
    </location>
</feature>
<reference evidence="1" key="1">
    <citation type="submission" date="2014-12" db="EMBL/GenBank/DDBJ databases">
        <title>Insight into the proteome of Arion vulgaris.</title>
        <authorList>
            <person name="Aradska J."/>
            <person name="Bulat T."/>
            <person name="Smidak R."/>
            <person name="Sarate P."/>
            <person name="Gangsoo J."/>
            <person name="Sialana F."/>
            <person name="Bilban M."/>
            <person name="Lubec G."/>
        </authorList>
    </citation>
    <scope>NUCLEOTIDE SEQUENCE</scope>
    <source>
        <tissue evidence="1">Skin</tissue>
    </source>
</reference>
<gene>
    <name evidence="1" type="primary">ORF165386</name>
</gene>
<proteinExistence type="predicted"/>
<evidence type="ECO:0000313" key="1">
    <source>
        <dbReference type="EMBL" id="CEK88450.1"/>
    </source>
</evidence>
<organism evidence="1">
    <name type="scientific">Arion vulgaris</name>
    <dbReference type="NCBI Taxonomy" id="1028688"/>
    <lineage>
        <taxon>Eukaryota</taxon>
        <taxon>Metazoa</taxon>
        <taxon>Spiralia</taxon>
        <taxon>Lophotrochozoa</taxon>
        <taxon>Mollusca</taxon>
        <taxon>Gastropoda</taxon>
        <taxon>Heterobranchia</taxon>
        <taxon>Euthyneura</taxon>
        <taxon>Panpulmonata</taxon>
        <taxon>Eupulmonata</taxon>
        <taxon>Stylommatophora</taxon>
        <taxon>Helicina</taxon>
        <taxon>Arionoidea</taxon>
        <taxon>Arionidae</taxon>
        <taxon>Arion</taxon>
    </lineage>
</organism>
<protein>
    <submittedName>
        <fullName evidence="1">Uncharacterized protein</fullName>
    </submittedName>
</protein>
<dbReference type="EMBL" id="HACG01041585">
    <property type="protein sequence ID" value="CEK88450.1"/>
    <property type="molecule type" value="Transcribed_RNA"/>
</dbReference>